<accession>A0A3N9U4L0</accession>
<organism evidence="1 2">
    <name type="scientific">Lysinibacillus composti</name>
    <dbReference type="NCBI Taxonomy" id="720633"/>
    <lineage>
        <taxon>Bacteria</taxon>
        <taxon>Bacillati</taxon>
        <taxon>Bacillota</taxon>
        <taxon>Bacilli</taxon>
        <taxon>Bacillales</taxon>
        <taxon>Bacillaceae</taxon>
        <taxon>Lysinibacillus</taxon>
    </lineage>
</organism>
<comment type="caution">
    <text evidence="1">The sequence shown here is derived from an EMBL/GenBank/DDBJ whole genome shotgun (WGS) entry which is preliminary data.</text>
</comment>
<dbReference type="RefSeq" id="WP_124766963.1">
    <property type="nucleotide sequence ID" value="NZ_JAFBDY010000037.1"/>
</dbReference>
<sequence length="129" mass="15235">MGNVYNAHNVASYFIYELNELHTFINCTSLQHLLNEVDNKWGQIFGHSIYSEHAHSLNSDENAINEVLKAYQEHGDHHITLPAKEWHLEYGKFQLVYRTYGVPNFTEDELKIINEIIIRYHEYEIKKVS</sequence>
<dbReference type="Proteomes" id="UP000274033">
    <property type="component" value="Unassembled WGS sequence"/>
</dbReference>
<name>A0A3N9U4L0_9BACI</name>
<dbReference type="OrthoDB" id="2452874at2"/>
<evidence type="ECO:0000313" key="2">
    <source>
        <dbReference type="Proteomes" id="UP000274033"/>
    </source>
</evidence>
<keyword evidence="2" id="KW-1185">Reference proteome</keyword>
<evidence type="ECO:0000313" key="1">
    <source>
        <dbReference type="EMBL" id="RQW71505.1"/>
    </source>
</evidence>
<dbReference type="AlphaFoldDB" id="A0A3N9U4L0"/>
<gene>
    <name evidence="1" type="ORF">EBB45_19360</name>
</gene>
<protein>
    <submittedName>
        <fullName evidence="1">Uncharacterized protein</fullName>
    </submittedName>
</protein>
<dbReference type="EMBL" id="RRCT01000034">
    <property type="protein sequence ID" value="RQW71505.1"/>
    <property type="molecule type" value="Genomic_DNA"/>
</dbReference>
<reference evidence="1 2" key="1">
    <citation type="journal article" date="2013" name="J. Microbiol.">
        <title>Lysinibacillus chungkukjangi sp. nov., isolated from Chungkukjang, Korean fermented soybean food.</title>
        <authorList>
            <person name="Kim S.J."/>
            <person name="Jang Y.H."/>
            <person name="Hamada M."/>
            <person name="Ahn J.H."/>
            <person name="Weon H.Y."/>
            <person name="Suzuki K."/>
            <person name="Whang K.S."/>
            <person name="Kwon S.W."/>
        </authorList>
    </citation>
    <scope>NUCLEOTIDE SEQUENCE [LARGE SCALE GENOMIC DNA]</scope>
    <source>
        <strain evidence="1 2">MCCC 1A12701</strain>
    </source>
</reference>
<proteinExistence type="predicted"/>